<organism evidence="1 2">
    <name type="scientific">Legionella fallonii LLAP-10</name>
    <dbReference type="NCBI Taxonomy" id="1212491"/>
    <lineage>
        <taxon>Bacteria</taxon>
        <taxon>Pseudomonadati</taxon>
        <taxon>Pseudomonadota</taxon>
        <taxon>Gammaproteobacteria</taxon>
        <taxon>Legionellales</taxon>
        <taxon>Legionellaceae</taxon>
        <taxon>Legionella</taxon>
    </lineage>
</organism>
<proteinExistence type="predicted"/>
<dbReference type="EMBL" id="LN614827">
    <property type="protein sequence ID" value="CEG58794.1"/>
    <property type="molecule type" value="Genomic_DNA"/>
</dbReference>
<reference evidence="2" key="1">
    <citation type="submission" date="2014-09" db="EMBL/GenBank/DDBJ databases">
        <authorList>
            <person name="Gomez-Valero L."/>
        </authorList>
    </citation>
    <scope>NUCLEOTIDE SEQUENCE [LARGE SCALE GENOMIC DNA]</scope>
    <source>
        <strain evidence="2">ATCC700992</strain>
    </source>
</reference>
<evidence type="ECO:0000313" key="1">
    <source>
        <dbReference type="EMBL" id="CEG58794.1"/>
    </source>
</evidence>
<dbReference type="KEGG" id="lfa:LFA_3463"/>
<dbReference type="AlphaFoldDB" id="A0A098G8H3"/>
<keyword evidence="2" id="KW-1185">Reference proteome</keyword>
<dbReference type="RefSeq" id="WP_045097036.1">
    <property type="nucleotide sequence ID" value="NZ_LN614827.1"/>
</dbReference>
<gene>
    <name evidence="1" type="ORF">LFA_3463</name>
</gene>
<accession>A0A098G8H3</accession>
<dbReference type="HOGENOM" id="CLU_2844457_0_0_6"/>
<name>A0A098G8H3_9GAMM</name>
<protein>
    <submittedName>
        <fullName evidence="1">Uncharacterized protein</fullName>
    </submittedName>
</protein>
<sequence length="65" mass="7492">MISNYIKSLLIVLITTGFMSNSYAVWNYNKNKTKCTGTHCVHTTVHKHCQAGKCWDSKHKSVYNR</sequence>
<dbReference type="Proteomes" id="UP000032430">
    <property type="component" value="Chromosome I"/>
</dbReference>
<evidence type="ECO:0000313" key="2">
    <source>
        <dbReference type="Proteomes" id="UP000032430"/>
    </source>
</evidence>